<organism evidence="5 6">
    <name type="scientific">Anaerosolibacter carboniphilus</name>
    <dbReference type="NCBI Taxonomy" id="1417629"/>
    <lineage>
        <taxon>Bacteria</taxon>
        <taxon>Bacillati</taxon>
        <taxon>Bacillota</taxon>
        <taxon>Clostridia</taxon>
        <taxon>Peptostreptococcales</taxon>
        <taxon>Thermotaleaceae</taxon>
        <taxon>Anaerosolibacter</taxon>
    </lineage>
</organism>
<dbReference type="SMART" id="SM00922">
    <property type="entry name" value="MR_MLE"/>
    <property type="match status" value="1"/>
</dbReference>
<keyword evidence="2" id="KW-0479">Metal-binding</keyword>
<accession>A0A841KPS2</accession>
<evidence type="ECO:0000259" key="4">
    <source>
        <dbReference type="SMART" id="SM00922"/>
    </source>
</evidence>
<keyword evidence="6" id="KW-1185">Reference proteome</keyword>
<evidence type="ECO:0000313" key="6">
    <source>
        <dbReference type="Proteomes" id="UP000579281"/>
    </source>
</evidence>
<dbReference type="InterPro" id="IPR029017">
    <property type="entry name" value="Enolase-like_N"/>
</dbReference>
<name>A0A841KPS2_9FIRM</name>
<evidence type="ECO:0000256" key="3">
    <source>
        <dbReference type="ARBA" id="ARBA00022842"/>
    </source>
</evidence>
<dbReference type="SUPFAM" id="SSF54826">
    <property type="entry name" value="Enolase N-terminal domain-like"/>
    <property type="match status" value="1"/>
</dbReference>
<protein>
    <submittedName>
        <fullName evidence="5">L-alanine-DL-glutamate epimerase-like enolase superfamily enzyme</fullName>
    </submittedName>
</protein>
<dbReference type="Gene3D" id="3.20.20.120">
    <property type="entry name" value="Enolase-like C-terminal domain"/>
    <property type="match status" value="1"/>
</dbReference>
<evidence type="ECO:0000256" key="2">
    <source>
        <dbReference type="ARBA" id="ARBA00022723"/>
    </source>
</evidence>
<dbReference type="Gene3D" id="3.30.390.10">
    <property type="entry name" value="Enolase-like, N-terminal domain"/>
    <property type="match status" value="1"/>
</dbReference>
<comment type="caution">
    <text evidence="5">The sequence shown here is derived from an EMBL/GenBank/DDBJ whole genome shotgun (WGS) entry which is preliminary data.</text>
</comment>
<dbReference type="GO" id="GO:0016052">
    <property type="term" value="P:carbohydrate catabolic process"/>
    <property type="evidence" value="ECO:0007669"/>
    <property type="project" value="TreeGrafter"/>
</dbReference>
<dbReference type="InterPro" id="IPR036849">
    <property type="entry name" value="Enolase-like_C_sf"/>
</dbReference>
<dbReference type="GO" id="GO:0016836">
    <property type="term" value="F:hydro-lyase activity"/>
    <property type="evidence" value="ECO:0007669"/>
    <property type="project" value="TreeGrafter"/>
</dbReference>
<dbReference type="PANTHER" id="PTHR13794:SF58">
    <property type="entry name" value="MITOCHONDRIAL ENOLASE SUPERFAMILY MEMBER 1"/>
    <property type="match status" value="1"/>
</dbReference>
<dbReference type="InterPro" id="IPR013342">
    <property type="entry name" value="Mandelate_racemase_C"/>
</dbReference>
<keyword evidence="3" id="KW-0460">Magnesium</keyword>
<gene>
    <name evidence="5" type="ORF">HNQ80_001420</name>
</gene>
<dbReference type="InterPro" id="IPR013341">
    <property type="entry name" value="Mandelate_racemase_N_dom"/>
</dbReference>
<evidence type="ECO:0000313" key="5">
    <source>
        <dbReference type="EMBL" id="MBB6215331.1"/>
    </source>
</evidence>
<dbReference type="AlphaFoldDB" id="A0A841KPS2"/>
<dbReference type="InterPro" id="IPR029065">
    <property type="entry name" value="Enolase_C-like"/>
</dbReference>
<dbReference type="Pfam" id="PF02746">
    <property type="entry name" value="MR_MLE_N"/>
    <property type="match status" value="1"/>
</dbReference>
<evidence type="ECO:0000256" key="1">
    <source>
        <dbReference type="ARBA" id="ARBA00001946"/>
    </source>
</evidence>
<dbReference type="Proteomes" id="UP000579281">
    <property type="component" value="Unassembled WGS sequence"/>
</dbReference>
<dbReference type="InterPro" id="IPR046945">
    <property type="entry name" value="RHMD-like"/>
</dbReference>
<reference evidence="5 6" key="1">
    <citation type="submission" date="2020-08" db="EMBL/GenBank/DDBJ databases">
        <title>Genomic Encyclopedia of Type Strains, Phase IV (KMG-IV): sequencing the most valuable type-strain genomes for metagenomic binning, comparative biology and taxonomic classification.</title>
        <authorList>
            <person name="Goeker M."/>
        </authorList>
    </citation>
    <scope>NUCLEOTIDE SEQUENCE [LARGE SCALE GENOMIC DNA]</scope>
    <source>
        <strain evidence="5 6">DSM 103526</strain>
    </source>
</reference>
<dbReference type="SFLD" id="SFLDG00179">
    <property type="entry name" value="mandelate_racemase"/>
    <property type="match status" value="1"/>
</dbReference>
<dbReference type="GO" id="GO:0000287">
    <property type="term" value="F:magnesium ion binding"/>
    <property type="evidence" value="ECO:0007669"/>
    <property type="project" value="TreeGrafter"/>
</dbReference>
<proteinExistence type="predicted"/>
<dbReference type="PANTHER" id="PTHR13794">
    <property type="entry name" value="ENOLASE SUPERFAMILY, MANDELATE RACEMASE"/>
    <property type="match status" value="1"/>
</dbReference>
<dbReference type="EMBL" id="JACHEN010000007">
    <property type="protein sequence ID" value="MBB6215331.1"/>
    <property type="molecule type" value="Genomic_DNA"/>
</dbReference>
<dbReference type="CDD" id="cd03316">
    <property type="entry name" value="MR_like"/>
    <property type="match status" value="1"/>
</dbReference>
<dbReference type="SFLD" id="SFLDS00001">
    <property type="entry name" value="Enolase"/>
    <property type="match status" value="1"/>
</dbReference>
<dbReference type="Pfam" id="PF13378">
    <property type="entry name" value="MR_MLE_C"/>
    <property type="match status" value="1"/>
</dbReference>
<dbReference type="SUPFAM" id="SSF51604">
    <property type="entry name" value="Enolase C-terminal domain-like"/>
    <property type="match status" value="1"/>
</dbReference>
<dbReference type="RefSeq" id="WP_207726897.1">
    <property type="nucleotide sequence ID" value="NZ_JACHEN010000007.1"/>
</dbReference>
<feature type="domain" description="Mandelate racemase/muconate lactonizing enzyme C-terminal" evidence="4">
    <location>
        <begin position="153"/>
        <end position="250"/>
    </location>
</feature>
<sequence length="372" mass="42803">MKEVFTMTRIKDVKIYKATSQISKSIADATHSISEIAFYVVEILTNRGTKGQGYLLSFHYSPRAIEGALRDLKTFILEKQYHIYETVKMKKEYEIETEYFGSVGIQRWAVSTFNIAMWDAWGHELNQPIWKILGGSNIKIPVYGSGGWLSYTDEELLEEVLDYKKRGFSAVKIKVGSKDIERDIQRIAKVRETVGTNIKIMMDANQGMDVPSAIELSRLASDMGIHWFEEPIAHDDFSGYEIIRSKTNVALAMGEREYDCTALKELIRRNALDLWQPDIIRIGGVEEWRNSAALAILNNIPVLPHYYKDYDVPLLTTISKPYGAESFDWIDEIIDNRMVIENGYACQRQGNGWGFRFKEKFLNEVNLEYLTK</sequence>
<comment type="cofactor">
    <cofactor evidence="1">
        <name>Mg(2+)</name>
        <dbReference type="ChEBI" id="CHEBI:18420"/>
    </cofactor>
</comment>